<accession>A0A420MGK6</accession>
<sequence>MKLSLATVGCVLLGIVAAFPEPDLKARGGEASCSSCKERDTCGKTHGCHWEPKYECKKKDYAPGQGKECSKGGRADDEDKCNKHPWCHWICVDQSKGECKEKKW</sequence>
<gene>
    <name evidence="2" type="ORF">BFJ69_g14770</name>
</gene>
<reference evidence="2 3" key="1">
    <citation type="journal article" date="2018" name="Sci. Rep.">
        <title>Characterisation of pathogen-specific regions and novel effector candidates in Fusarium oxysporum f. sp. cepae.</title>
        <authorList>
            <person name="Armitage A.D."/>
            <person name="Taylor A."/>
            <person name="Sobczyk M.K."/>
            <person name="Baxter L."/>
            <person name="Greenfield B.P."/>
            <person name="Bates H.J."/>
            <person name="Wilson F."/>
            <person name="Jackson A.C."/>
            <person name="Ott S."/>
            <person name="Harrison R.J."/>
            <person name="Clarkson J.P."/>
        </authorList>
    </citation>
    <scope>NUCLEOTIDE SEQUENCE [LARGE SCALE GENOMIC DNA]</scope>
    <source>
        <strain evidence="2 3">Fo_A13</strain>
    </source>
</reference>
<organism evidence="2 3">
    <name type="scientific">Fusarium oxysporum</name>
    <name type="common">Fusarium vascular wilt</name>
    <dbReference type="NCBI Taxonomy" id="5507"/>
    <lineage>
        <taxon>Eukaryota</taxon>
        <taxon>Fungi</taxon>
        <taxon>Dikarya</taxon>
        <taxon>Ascomycota</taxon>
        <taxon>Pezizomycotina</taxon>
        <taxon>Sordariomycetes</taxon>
        <taxon>Hypocreomycetidae</taxon>
        <taxon>Hypocreales</taxon>
        <taxon>Nectriaceae</taxon>
        <taxon>Fusarium</taxon>
        <taxon>Fusarium oxysporum species complex</taxon>
    </lineage>
</organism>
<dbReference type="VEuPathDB" id="FungiDB:HZS61_004976"/>
<evidence type="ECO:0000313" key="2">
    <source>
        <dbReference type="EMBL" id="RKK67142.1"/>
    </source>
</evidence>
<dbReference type="VEuPathDB" id="FungiDB:FOMG_08887"/>
<dbReference type="VEuPathDB" id="FungiDB:FOXG_15165"/>
<proteinExistence type="predicted"/>
<keyword evidence="1" id="KW-0732">Signal</keyword>
<feature type="chain" id="PRO_5019034079" evidence="1">
    <location>
        <begin position="19"/>
        <end position="104"/>
    </location>
</feature>
<dbReference type="Proteomes" id="UP000285084">
    <property type="component" value="Unassembled WGS sequence"/>
</dbReference>
<evidence type="ECO:0000256" key="1">
    <source>
        <dbReference type="SAM" id="SignalP"/>
    </source>
</evidence>
<comment type="caution">
    <text evidence="2">The sequence shown here is derived from an EMBL/GenBank/DDBJ whole genome shotgun (WGS) entry which is preliminary data.</text>
</comment>
<dbReference type="VEuPathDB" id="FungiDB:FOZG_16995"/>
<dbReference type="EMBL" id="MRCX01000243">
    <property type="protein sequence ID" value="RKK67142.1"/>
    <property type="molecule type" value="Genomic_DNA"/>
</dbReference>
<dbReference type="AlphaFoldDB" id="A0A420MGK6"/>
<name>A0A420MGK6_FUSOX</name>
<feature type="signal peptide" evidence="1">
    <location>
        <begin position="1"/>
        <end position="18"/>
    </location>
</feature>
<protein>
    <submittedName>
        <fullName evidence="2">Uncharacterized protein</fullName>
    </submittedName>
</protein>
<evidence type="ECO:0000313" key="3">
    <source>
        <dbReference type="Proteomes" id="UP000285084"/>
    </source>
</evidence>